<accession>A0A2G5V9Q9</accession>
<dbReference type="EMBL" id="PDUG01000002">
    <property type="protein sequence ID" value="PIC48457.1"/>
    <property type="molecule type" value="Genomic_DNA"/>
</dbReference>
<dbReference type="OrthoDB" id="10400888at2759"/>
<organism evidence="2 3">
    <name type="scientific">Caenorhabditis nigoni</name>
    <dbReference type="NCBI Taxonomy" id="1611254"/>
    <lineage>
        <taxon>Eukaryota</taxon>
        <taxon>Metazoa</taxon>
        <taxon>Ecdysozoa</taxon>
        <taxon>Nematoda</taxon>
        <taxon>Chromadorea</taxon>
        <taxon>Rhabditida</taxon>
        <taxon>Rhabditina</taxon>
        <taxon>Rhabditomorpha</taxon>
        <taxon>Rhabditoidea</taxon>
        <taxon>Rhabditidae</taxon>
        <taxon>Peloderinae</taxon>
        <taxon>Caenorhabditis</taxon>
    </lineage>
</organism>
<comment type="caution">
    <text evidence="2">The sequence shown here is derived from an EMBL/GenBank/DDBJ whole genome shotgun (WGS) entry which is preliminary data.</text>
</comment>
<dbReference type="Proteomes" id="UP000230233">
    <property type="component" value="Chromosome II"/>
</dbReference>
<reference evidence="3" key="1">
    <citation type="submission" date="2017-10" db="EMBL/GenBank/DDBJ databases">
        <title>Rapid genome shrinkage in a self-fertile nematode reveals novel sperm competition proteins.</title>
        <authorList>
            <person name="Yin D."/>
            <person name="Schwarz E.M."/>
            <person name="Thomas C.G."/>
            <person name="Felde R.L."/>
            <person name="Korf I.F."/>
            <person name="Cutter A.D."/>
            <person name="Schartner C.M."/>
            <person name="Ralston E.J."/>
            <person name="Meyer B.J."/>
            <person name="Haag E.S."/>
        </authorList>
    </citation>
    <scope>NUCLEOTIDE SEQUENCE [LARGE SCALE GENOMIC DNA]</scope>
    <source>
        <strain evidence="3">JU1422</strain>
    </source>
</reference>
<keyword evidence="3" id="KW-1185">Reference proteome</keyword>
<keyword evidence="1" id="KW-0175">Coiled coil</keyword>
<dbReference type="AlphaFoldDB" id="A0A2G5V9Q9"/>
<name>A0A2G5V9Q9_9PELO</name>
<gene>
    <name evidence="2" type="primary">Cnig_chr_II.g7417</name>
    <name evidence="2" type="ORF">B9Z55_007417</name>
</gene>
<evidence type="ECO:0000313" key="2">
    <source>
        <dbReference type="EMBL" id="PIC48457.1"/>
    </source>
</evidence>
<proteinExistence type="predicted"/>
<feature type="coiled-coil region" evidence="1">
    <location>
        <begin position="50"/>
        <end position="98"/>
    </location>
</feature>
<sequence>MSNQNGNLPNAQARRLPPIQRVVPTPQRPTINRIHPNRVWPTLQAEYWKNPELENENQQLRNDCRNSQIAASNATEQLEEAEKRNRKLQQELDRWRSGVFKLACHCDGVDVDVSEGSMDEQEHVEVPFNIFDRDIAAMDAQSDNYWDDQIDQFLGHEEGFASQNGSATNPPAYANFQEAANVARVKFPTPNIPECNDLSVYLFDENGKGELPQLKKPLISAYNFYRKQSVNSRHVEWKHLSKEEMEVWNLRFNQVRMVQVKQCRANLIAYEPSVNQKRKLKKLVGRT</sequence>
<protein>
    <submittedName>
        <fullName evidence="2">Uncharacterized protein</fullName>
    </submittedName>
</protein>
<evidence type="ECO:0000256" key="1">
    <source>
        <dbReference type="SAM" id="Coils"/>
    </source>
</evidence>
<evidence type="ECO:0000313" key="3">
    <source>
        <dbReference type="Proteomes" id="UP000230233"/>
    </source>
</evidence>